<evidence type="ECO:0000259" key="1">
    <source>
        <dbReference type="Pfam" id="PF13649"/>
    </source>
</evidence>
<dbReference type="SUPFAM" id="SSF53335">
    <property type="entry name" value="S-adenosyl-L-methionine-dependent methyltransferases"/>
    <property type="match status" value="1"/>
</dbReference>
<accession>A0A3B0ZV54</accession>
<feature type="domain" description="Methyltransferase" evidence="1">
    <location>
        <begin position="116"/>
        <end position="209"/>
    </location>
</feature>
<proteinExistence type="predicted"/>
<dbReference type="AlphaFoldDB" id="A0A3B0ZV54"/>
<dbReference type="InterPro" id="IPR041698">
    <property type="entry name" value="Methyltransf_25"/>
</dbReference>
<organism evidence="2">
    <name type="scientific">hydrothermal vent metagenome</name>
    <dbReference type="NCBI Taxonomy" id="652676"/>
    <lineage>
        <taxon>unclassified sequences</taxon>
        <taxon>metagenomes</taxon>
        <taxon>ecological metagenomes</taxon>
    </lineage>
</organism>
<dbReference type="InterPro" id="IPR029063">
    <property type="entry name" value="SAM-dependent_MTases_sf"/>
</dbReference>
<dbReference type="Gene3D" id="3.40.50.150">
    <property type="entry name" value="Vaccinia Virus protein VP39"/>
    <property type="match status" value="1"/>
</dbReference>
<dbReference type="EMBL" id="UOFS01000009">
    <property type="protein sequence ID" value="VAW91953.1"/>
    <property type="molecule type" value="Genomic_DNA"/>
</dbReference>
<reference evidence="2" key="1">
    <citation type="submission" date="2018-06" db="EMBL/GenBank/DDBJ databases">
        <authorList>
            <person name="Zhirakovskaya E."/>
        </authorList>
    </citation>
    <scope>NUCLEOTIDE SEQUENCE</scope>
</reference>
<dbReference type="Pfam" id="PF13649">
    <property type="entry name" value="Methyltransf_25"/>
    <property type="match status" value="1"/>
</dbReference>
<gene>
    <name evidence="2" type="ORF">MNBD_GAMMA22-2518</name>
</gene>
<dbReference type="CDD" id="cd02440">
    <property type="entry name" value="AdoMet_MTases"/>
    <property type="match status" value="1"/>
</dbReference>
<evidence type="ECO:0000313" key="2">
    <source>
        <dbReference type="EMBL" id="VAW91953.1"/>
    </source>
</evidence>
<name>A0A3B0ZV54_9ZZZZ</name>
<sequence>MSIRNKLILTLKNIIRKLLPLFFRKYLAKKISLQTWLSSDQRAGWSLELVRDMATLNVNEYHKFLWSNHIGYADTYEVEQRFGTENINESRKLLFDDMIKSLNSLKIDYQNDINSVLDIGCSLGYLLKYMENSLFTNASELHGIDIDAYAIEEGSSYLQAHDSKIKLTCLDMEDIAKHLNNKSYDIVFCAGTLIYLDQNKAINLIENLLQHSNKLLVLTGLASPETDNKNLTQSTVRQRDGSFIHNIDSMLKNTGGNIVFRRWEGKKMAGGNSLYFVFATP</sequence>
<protein>
    <recommendedName>
        <fullName evidence="1">Methyltransferase domain-containing protein</fullName>
    </recommendedName>
</protein>